<gene>
    <name evidence="1" type="ORF">RCOM_1028530</name>
</gene>
<accession>B9SK78</accession>
<organism evidence="1 2">
    <name type="scientific">Ricinus communis</name>
    <name type="common">Castor bean</name>
    <dbReference type="NCBI Taxonomy" id="3988"/>
    <lineage>
        <taxon>Eukaryota</taxon>
        <taxon>Viridiplantae</taxon>
        <taxon>Streptophyta</taxon>
        <taxon>Embryophyta</taxon>
        <taxon>Tracheophyta</taxon>
        <taxon>Spermatophyta</taxon>
        <taxon>Magnoliopsida</taxon>
        <taxon>eudicotyledons</taxon>
        <taxon>Gunneridae</taxon>
        <taxon>Pentapetalae</taxon>
        <taxon>rosids</taxon>
        <taxon>fabids</taxon>
        <taxon>Malpighiales</taxon>
        <taxon>Euphorbiaceae</taxon>
        <taxon>Acalyphoideae</taxon>
        <taxon>Acalypheae</taxon>
        <taxon>Ricinus</taxon>
    </lineage>
</organism>
<proteinExistence type="predicted"/>
<sequence length="88" mass="9353">MKALILMGPTLRTVAPITVASLSSSIRTTTMTSATGTATTVIPLAAATTMQTILIALVVEELGYSTTKKPTMLAMRQRSRIEGNDKQK</sequence>
<reference evidence="2" key="1">
    <citation type="journal article" date="2010" name="Nat. Biotechnol.">
        <title>Draft genome sequence of the oilseed species Ricinus communis.</title>
        <authorList>
            <person name="Chan A.P."/>
            <person name="Crabtree J."/>
            <person name="Zhao Q."/>
            <person name="Lorenzi H."/>
            <person name="Orvis J."/>
            <person name="Puiu D."/>
            <person name="Melake-Berhan A."/>
            <person name="Jones K.M."/>
            <person name="Redman J."/>
            <person name="Chen G."/>
            <person name="Cahoon E.B."/>
            <person name="Gedil M."/>
            <person name="Stanke M."/>
            <person name="Haas B.J."/>
            <person name="Wortman J.R."/>
            <person name="Fraser-Liggett C.M."/>
            <person name="Ravel J."/>
            <person name="Rabinowicz P.D."/>
        </authorList>
    </citation>
    <scope>NUCLEOTIDE SEQUENCE [LARGE SCALE GENOMIC DNA]</scope>
    <source>
        <strain evidence="2">cv. Hale</strain>
    </source>
</reference>
<evidence type="ECO:0000313" key="2">
    <source>
        <dbReference type="Proteomes" id="UP000008311"/>
    </source>
</evidence>
<protein>
    <submittedName>
        <fullName evidence="1">Uncharacterized protein</fullName>
    </submittedName>
</protein>
<dbReference type="InParanoid" id="B9SK78"/>
<dbReference type="EMBL" id="EQ974000">
    <property type="protein sequence ID" value="EEF35973.1"/>
    <property type="molecule type" value="Genomic_DNA"/>
</dbReference>
<keyword evidence="2" id="KW-1185">Reference proteome</keyword>
<dbReference type="AlphaFoldDB" id="B9SK78"/>
<evidence type="ECO:0000313" key="1">
    <source>
        <dbReference type="EMBL" id="EEF35973.1"/>
    </source>
</evidence>
<dbReference type="Proteomes" id="UP000008311">
    <property type="component" value="Unassembled WGS sequence"/>
</dbReference>
<name>B9SK78_RICCO</name>